<dbReference type="Proteomes" id="UP001160130">
    <property type="component" value="Unassembled WGS sequence"/>
</dbReference>
<keyword evidence="3" id="KW-1185">Reference proteome</keyword>
<comment type="caution">
    <text evidence="2">The sequence shown here is derived from an EMBL/GenBank/DDBJ whole genome shotgun (WGS) entry which is preliminary data.</text>
</comment>
<reference evidence="2 3" key="1">
    <citation type="submission" date="2023-04" db="EMBL/GenBank/DDBJ databases">
        <title>Forest soil microbial communities from Buena Vista Peninsula, Colon Province, Panama.</title>
        <authorList>
            <person name="Bouskill N."/>
        </authorList>
    </citation>
    <scope>NUCLEOTIDE SEQUENCE [LARGE SCALE GENOMIC DNA]</scope>
    <source>
        <strain evidence="2 3">AC80</strain>
    </source>
</reference>
<dbReference type="EMBL" id="JARXVE010000003">
    <property type="protein sequence ID" value="MDH6196037.1"/>
    <property type="molecule type" value="Genomic_DNA"/>
</dbReference>
<evidence type="ECO:0000256" key="1">
    <source>
        <dbReference type="SAM" id="SignalP"/>
    </source>
</evidence>
<gene>
    <name evidence="2" type="ORF">M2272_002677</name>
</gene>
<protein>
    <submittedName>
        <fullName evidence="2">Uncharacterized protein</fullName>
    </submittedName>
</protein>
<feature type="signal peptide" evidence="1">
    <location>
        <begin position="1"/>
        <end position="28"/>
    </location>
</feature>
<sequence>MKRKGTATAVTLGAVASLLTLATAVASAAPSGGSSAAETIARLQADGKRVIINKVGSGPLSQCTVTDIHAVVLRPQAKSVTIHGLPDLEPIHTVHVGLKC</sequence>
<organism evidence="2 3">
    <name type="scientific">Mycolicibacterium frederiksbergense</name>
    <dbReference type="NCBI Taxonomy" id="117567"/>
    <lineage>
        <taxon>Bacteria</taxon>
        <taxon>Bacillati</taxon>
        <taxon>Actinomycetota</taxon>
        <taxon>Actinomycetes</taxon>
        <taxon>Mycobacteriales</taxon>
        <taxon>Mycobacteriaceae</taxon>
        <taxon>Mycolicibacterium</taxon>
    </lineage>
</organism>
<proteinExistence type="predicted"/>
<evidence type="ECO:0000313" key="3">
    <source>
        <dbReference type="Proteomes" id="UP001160130"/>
    </source>
</evidence>
<evidence type="ECO:0000313" key="2">
    <source>
        <dbReference type="EMBL" id="MDH6196037.1"/>
    </source>
</evidence>
<keyword evidence="1" id="KW-0732">Signal</keyword>
<accession>A0ABT6L1F2</accession>
<feature type="chain" id="PRO_5045997753" evidence="1">
    <location>
        <begin position="29"/>
        <end position="100"/>
    </location>
</feature>
<name>A0ABT6L1F2_9MYCO</name>